<dbReference type="InterPro" id="IPR023296">
    <property type="entry name" value="Glyco_hydro_beta-prop_sf"/>
</dbReference>
<dbReference type="GO" id="GO:0004564">
    <property type="term" value="F:beta-fructofuranosidase activity"/>
    <property type="evidence" value="ECO:0007669"/>
    <property type="project" value="UniProtKB-EC"/>
</dbReference>
<dbReference type="NCBIfam" id="TIGR01322">
    <property type="entry name" value="scrB_fam"/>
    <property type="match status" value="1"/>
</dbReference>
<feature type="domain" description="Glycosyl hydrolase family 32 N-terminal" evidence="6">
    <location>
        <begin position="8"/>
        <end position="313"/>
    </location>
</feature>
<dbReference type="Gene3D" id="2.115.10.20">
    <property type="entry name" value="Glycosyl hydrolase domain, family 43"/>
    <property type="match status" value="1"/>
</dbReference>
<dbReference type="InterPro" id="IPR018053">
    <property type="entry name" value="Glyco_hydro_32_AS"/>
</dbReference>
<dbReference type="PANTHER" id="PTHR43101:SF1">
    <property type="entry name" value="BETA-FRUCTOSIDASE"/>
    <property type="match status" value="1"/>
</dbReference>
<accession>A0ABU4W8L0</accession>
<sequence length="455" mass="53284">MEKRPLFHFTPESNWMNDPNGLCFYKGEYHIFYQHNPENCYWGNMTWGHGKSKNLFDWERLPHALKPDSENFGDIDGCFSGSAFVEKDELYLFYTGVKMLTKQKNEFGNTITIGLNDLAPTQILAKSEDGINFEKLQKLSLEIPEECCKAHVRDPKIWKKDEVWYMIIGARENSQGEVLVYNSKDMENWNFLSKIKEENMGYMWECPDLFSVGEKDILFISPEGVGKDEQKNISGYYLGEFNYETGKFIHEEFERLDYGFEFYAPQSFLDDKGRRVFMGWLVNHAPLPEENWTGMMTLPREIKMKDGKLYTFPVEELKKYRAEKLQEFSHLEKAKNMYDFEIVLENLENFQMLLFKDQEKSLKLSYSKEEKSLVLDRSEVINSFEPLKTFGTIRKLKIDGETEKKIRVIADKSVVEIYINDGELVMSSVLNPTSCQKGVEVMGNILSKEIYTLKR</sequence>
<comment type="pathway">
    <text evidence="5">Glycan biosynthesis; sucrose metabolism.</text>
</comment>
<keyword evidence="5" id="KW-0119">Carbohydrate metabolism</keyword>
<dbReference type="RefSeq" id="WP_320312354.1">
    <property type="nucleotide sequence ID" value="NZ_JAVIKH010000001.1"/>
</dbReference>
<reference evidence="9" key="1">
    <citation type="submission" date="2023-07" db="EMBL/GenBank/DDBJ databases">
        <authorList>
            <person name="Colorado M.A."/>
            <person name="Villamil L.M."/>
            <person name="Melo J.F."/>
            <person name="Rodriguez J.A."/>
            <person name="Ruiz R.Y."/>
        </authorList>
    </citation>
    <scope>NUCLEOTIDE SEQUENCE [LARGE SCALE GENOMIC DNA]</scope>
    <source>
        <strain evidence="9">C33</strain>
    </source>
</reference>
<evidence type="ECO:0000256" key="2">
    <source>
        <dbReference type="ARBA" id="ARBA00022801"/>
    </source>
</evidence>
<dbReference type="InterPro" id="IPR013148">
    <property type="entry name" value="Glyco_hydro_32_N"/>
</dbReference>
<comment type="caution">
    <text evidence="8">The sequence shown here is derived from an EMBL/GenBank/DDBJ whole genome shotgun (WGS) entry which is preliminary data.</text>
</comment>
<dbReference type="Proteomes" id="UP001279681">
    <property type="component" value="Unassembled WGS sequence"/>
</dbReference>
<feature type="domain" description="Glycosyl hydrolase family 32 C-terminal" evidence="7">
    <location>
        <begin position="333"/>
        <end position="442"/>
    </location>
</feature>
<comment type="catalytic activity">
    <reaction evidence="4">
        <text>Hydrolysis of terminal non-reducing beta-D-fructofuranoside residues in beta-D-fructofuranosides.</text>
        <dbReference type="EC" id="3.2.1.26"/>
    </reaction>
</comment>
<dbReference type="SMART" id="SM00640">
    <property type="entry name" value="Glyco_32"/>
    <property type="match status" value="1"/>
</dbReference>
<dbReference type="SUPFAM" id="SSF75005">
    <property type="entry name" value="Arabinanase/levansucrase/invertase"/>
    <property type="match status" value="1"/>
</dbReference>
<gene>
    <name evidence="8" type="ORF">RFV38_00260</name>
</gene>
<dbReference type="Pfam" id="PF00251">
    <property type="entry name" value="Glyco_hydro_32N"/>
    <property type="match status" value="1"/>
</dbReference>
<evidence type="ECO:0000256" key="5">
    <source>
        <dbReference type="RuleBase" id="RU365015"/>
    </source>
</evidence>
<evidence type="ECO:0000256" key="4">
    <source>
        <dbReference type="RuleBase" id="RU362110"/>
    </source>
</evidence>
<dbReference type="EMBL" id="JAVIKH010000001">
    <property type="protein sequence ID" value="MDX8334941.1"/>
    <property type="molecule type" value="Genomic_DNA"/>
</dbReference>
<protein>
    <recommendedName>
        <fullName evidence="4">Sucrose-6-phosphate hydrolase</fullName>
        <ecNumber evidence="4">3.2.1.26</ecNumber>
    </recommendedName>
    <alternativeName>
        <fullName evidence="5">Invertase</fullName>
    </alternativeName>
</protein>
<evidence type="ECO:0000259" key="6">
    <source>
        <dbReference type="Pfam" id="PF00251"/>
    </source>
</evidence>
<keyword evidence="9" id="KW-1185">Reference proteome</keyword>
<dbReference type="PANTHER" id="PTHR43101">
    <property type="entry name" value="BETA-FRUCTOSIDASE"/>
    <property type="match status" value="1"/>
</dbReference>
<evidence type="ECO:0000313" key="8">
    <source>
        <dbReference type="EMBL" id="MDX8334941.1"/>
    </source>
</evidence>
<keyword evidence="5" id="KW-0963">Cytoplasm</keyword>
<comment type="subcellular location">
    <subcellularLocation>
        <location evidence="5">Cytoplasm</location>
    </subcellularLocation>
</comment>
<dbReference type="CDD" id="cd18623">
    <property type="entry name" value="GH32_ScrB-like"/>
    <property type="match status" value="1"/>
</dbReference>
<evidence type="ECO:0000256" key="3">
    <source>
        <dbReference type="ARBA" id="ARBA00023295"/>
    </source>
</evidence>
<keyword evidence="2 4" id="KW-0378">Hydrolase</keyword>
<name>A0ABU4W8L0_9FUSO</name>
<dbReference type="Gene3D" id="2.60.120.560">
    <property type="entry name" value="Exo-inulinase, domain 1"/>
    <property type="match status" value="1"/>
</dbReference>
<dbReference type="InterPro" id="IPR051214">
    <property type="entry name" value="GH32_Enzymes"/>
</dbReference>
<dbReference type="InterPro" id="IPR001362">
    <property type="entry name" value="Glyco_hydro_32"/>
</dbReference>
<comment type="similarity">
    <text evidence="1 4">Belongs to the glycosyl hydrolase 32 family.</text>
</comment>
<dbReference type="InterPro" id="IPR013320">
    <property type="entry name" value="ConA-like_dom_sf"/>
</dbReference>
<evidence type="ECO:0000259" key="7">
    <source>
        <dbReference type="Pfam" id="PF08244"/>
    </source>
</evidence>
<organism evidence="8 9">
    <name type="scientific">Candidatus Cetobacterium colombiensis</name>
    <dbReference type="NCBI Taxonomy" id="3073100"/>
    <lineage>
        <taxon>Bacteria</taxon>
        <taxon>Fusobacteriati</taxon>
        <taxon>Fusobacteriota</taxon>
        <taxon>Fusobacteriia</taxon>
        <taxon>Fusobacteriales</taxon>
        <taxon>Fusobacteriaceae</taxon>
        <taxon>Cetobacterium</taxon>
    </lineage>
</organism>
<dbReference type="InterPro" id="IPR013189">
    <property type="entry name" value="Glyco_hydro_32_C"/>
</dbReference>
<dbReference type="SUPFAM" id="SSF49899">
    <property type="entry name" value="Concanavalin A-like lectins/glucanases"/>
    <property type="match status" value="1"/>
</dbReference>
<dbReference type="Pfam" id="PF08244">
    <property type="entry name" value="Glyco_hydro_32C"/>
    <property type="match status" value="1"/>
</dbReference>
<dbReference type="EC" id="3.2.1.26" evidence="4"/>
<evidence type="ECO:0000313" key="9">
    <source>
        <dbReference type="Proteomes" id="UP001279681"/>
    </source>
</evidence>
<dbReference type="PROSITE" id="PS00609">
    <property type="entry name" value="GLYCOSYL_HYDROL_F32"/>
    <property type="match status" value="1"/>
</dbReference>
<proteinExistence type="inferred from homology"/>
<comment type="function">
    <text evidence="5">Enables the bacterium to metabolize sucrose as a sole carbon source.</text>
</comment>
<evidence type="ECO:0000256" key="1">
    <source>
        <dbReference type="ARBA" id="ARBA00009902"/>
    </source>
</evidence>
<keyword evidence="3 4" id="KW-0326">Glycosidase</keyword>
<dbReference type="InterPro" id="IPR006232">
    <property type="entry name" value="Suc6P_hydrolase"/>
</dbReference>